<dbReference type="Proteomes" id="UP000292340">
    <property type="component" value="Unassembled WGS sequence"/>
</dbReference>
<reference evidence="2" key="1">
    <citation type="submission" date="2017-10" db="EMBL/GenBank/DDBJ databases">
        <authorList>
            <person name="Armitage A.D."/>
            <person name="Barbara D.J."/>
            <person name="Woodhall J.W."/>
            <person name="Sreenivasaprasad S."/>
            <person name="Lane C.R."/>
            <person name="Clarkson J.P."/>
            <person name="Harrison R.J."/>
        </authorList>
    </citation>
    <scope>NUCLEOTIDE SEQUENCE</scope>
    <source>
        <strain evidence="2">FERA 1164</strain>
    </source>
</reference>
<feature type="region of interest" description="Disordered" evidence="1">
    <location>
        <begin position="337"/>
        <end position="371"/>
    </location>
</feature>
<gene>
    <name evidence="2" type="ORF">AA0115_g2308</name>
</gene>
<evidence type="ECO:0000313" key="2">
    <source>
        <dbReference type="EMBL" id="RYN35040.1"/>
    </source>
</evidence>
<proteinExistence type="predicted"/>
<comment type="caution">
    <text evidence="2">The sequence shown here is derived from an EMBL/GenBank/DDBJ whole genome shotgun (WGS) entry which is preliminary data.</text>
</comment>
<feature type="compositionally biased region" description="Polar residues" evidence="1">
    <location>
        <begin position="310"/>
        <end position="324"/>
    </location>
</feature>
<reference evidence="2" key="2">
    <citation type="journal article" date="2019" name="bioRxiv">
        <title>Genomics, evolutionary history and diagnostics of the Alternaria alternata species group including apple and Asian pear pathotypes.</title>
        <authorList>
            <person name="Armitage A.D."/>
            <person name="Cockerton H.M."/>
            <person name="Sreenivasaprasad S."/>
            <person name="Woodhall J.W."/>
            <person name="Lane C.R."/>
            <person name="Harrison R.J."/>
            <person name="Clarkson J.P."/>
        </authorList>
    </citation>
    <scope>NUCLEOTIDE SEQUENCE</scope>
    <source>
        <strain evidence="2">FERA 1164</strain>
    </source>
</reference>
<feature type="compositionally biased region" description="Pro residues" evidence="1">
    <location>
        <begin position="258"/>
        <end position="273"/>
    </location>
</feature>
<evidence type="ECO:0000256" key="1">
    <source>
        <dbReference type="SAM" id="MobiDB-lite"/>
    </source>
</evidence>
<feature type="region of interest" description="Disordered" evidence="1">
    <location>
        <begin position="238"/>
        <end position="324"/>
    </location>
</feature>
<dbReference type="EMBL" id="PDXB01000004">
    <property type="protein sequence ID" value="RYN35040.1"/>
    <property type="molecule type" value="Genomic_DNA"/>
</dbReference>
<dbReference type="AlphaFoldDB" id="A0AB37WRG6"/>
<protein>
    <submittedName>
        <fullName evidence="2">Uncharacterized protein</fullName>
    </submittedName>
</protein>
<accession>A0AB37WRG6</accession>
<organism evidence="2 3">
    <name type="scientific">Alternaria tenuissima</name>
    <dbReference type="NCBI Taxonomy" id="119927"/>
    <lineage>
        <taxon>Eukaryota</taxon>
        <taxon>Fungi</taxon>
        <taxon>Dikarya</taxon>
        <taxon>Ascomycota</taxon>
        <taxon>Pezizomycotina</taxon>
        <taxon>Dothideomycetes</taxon>
        <taxon>Pleosporomycetidae</taxon>
        <taxon>Pleosporales</taxon>
        <taxon>Pleosporineae</taxon>
        <taxon>Pleosporaceae</taxon>
        <taxon>Alternaria</taxon>
        <taxon>Alternaria sect. Alternaria</taxon>
        <taxon>Alternaria alternata complex</taxon>
    </lineage>
</organism>
<name>A0AB37WRG6_9PLEO</name>
<evidence type="ECO:0000313" key="3">
    <source>
        <dbReference type="Proteomes" id="UP000292340"/>
    </source>
</evidence>
<sequence>MNTSVTIDDIDMPCAPVMTDRKRSSKKRVVKNIPINKAHVTRRPFHHRGEPHSAVKAKYLQTKTPRRMDIAPLPRSRLAQKPLGLRFTKSKSSWKTLLHAYMLEMSYLRDVEMWNLFNSIPCAQYDKMDCEYDTMDSCFAYYVSYGVFGSPSPAFGVSTTSTNSFGSSTESGGAVSTFSAATRSCPATSPLYPALLPPSVPVPALSQPPKPANTVVLQPPQFTGLGYLPSRRLTSETVTLPKPAEMSKDEVSAKSPSISPPKPTPCVVLPPTPASQCEEVEETSERVQPLAPADTTKPAMSIPPVEDTKSSVTPSSMVDTEPAVSSTLLESIKVAGPLPSMENGKPAVSPPPMADANAPTETSRQKSRPRGRALVTLVKPEEASKQEVELGMGSFASSNIQSPEAQISAFSDPHFKQLFSGEMKTLRVSLSKQEDIQGSQVIFLLRSLKWITDSHEAGWFEDDIELEDDAADWRGKLNILMAKLETYAGLDANSIVSNTRIQLEKVFVILGGAENIDQEVA</sequence>